<feature type="transmembrane region" description="Helical" evidence="1">
    <location>
        <begin position="31"/>
        <end position="53"/>
    </location>
</feature>
<dbReference type="EMBL" id="JADIKM010000003">
    <property type="protein sequence ID" value="MFK2904586.1"/>
    <property type="molecule type" value="Genomic_DNA"/>
</dbReference>
<evidence type="ECO:0000256" key="1">
    <source>
        <dbReference type="SAM" id="Phobius"/>
    </source>
</evidence>
<organism evidence="2 3">
    <name type="scientific">Dyella ginsengisoli</name>
    <dbReference type="NCBI Taxonomy" id="363848"/>
    <lineage>
        <taxon>Bacteria</taxon>
        <taxon>Pseudomonadati</taxon>
        <taxon>Pseudomonadota</taxon>
        <taxon>Gammaproteobacteria</taxon>
        <taxon>Lysobacterales</taxon>
        <taxon>Rhodanobacteraceae</taxon>
        <taxon>Dyella</taxon>
    </lineage>
</organism>
<keyword evidence="3" id="KW-1185">Reference proteome</keyword>
<proteinExistence type="predicted"/>
<sequence>MLRDESAIAVSLVAALYSTGAALITAGTQVVIAGVPAPVAFMAFAGAAAGLVVQPPKLSRWAMLLLMLSFTFFGACIAVAIGGIPHFGFVRDIAPAVAGITSFFAQSLVPAVRRRLGMEVARRGAPDNRSGDSP</sequence>
<feature type="transmembrane region" description="Helical" evidence="1">
    <location>
        <begin position="65"/>
        <end position="87"/>
    </location>
</feature>
<dbReference type="Proteomes" id="UP001620460">
    <property type="component" value="Unassembled WGS sequence"/>
</dbReference>
<evidence type="ECO:0000313" key="3">
    <source>
        <dbReference type="Proteomes" id="UP001620460"/>
    </source>
</evidence>
<feature type="transmembrane region" description="Helical" evidence="1">
    <location>
        <begin position="93"/>
        <end position="112"/>
    </location>
</feature>
<gene>
    <name evidence="2" type="ORF">ISP17_11470</name>
</gene>
<evidence type="ECO:0000313" key="2">
    <source>
        <dbReference type="EMBL" id="MFK2904586.1"/>
    </source>
</evidence>
<name>A0ABW8JWK9_9GAMM</name>
<accession>A0ABW8JWK9</accession>
<comment type="caution">
    <text evidence="2">The sequence shown here is derived from an EMBL/GenBank/DDBJ whole genome shotgun (WGS) entry which is preliminary data.</text>
</comment>
<keyword evidence="1" id="KW-1133">Transmembrane helix</keyword>
<protein>
    <recommendedName>
        <fullName evidence="4">Phage holin family protein</fullName>
    </recommendedName>
</protein>
<reference evidence="2 3" key="1">
    <citation type="submission" date="2020-10" db="EMBL/GenBank/DDBJ databases">
        <title>Phylogeny of dyella-like bacteria.</title>
        <authorList>
            <person name="Fu J."/>
        </authorList>
    </citation>
    <scope>NUCLEOTIDE SEQUENCE [LARGE SCALE GENOMIC DNA]</scope>
    <source>
        <strain evidence="2 3">Gsoil3046</strain>
    </source>
</reference>
<keyword evidence="1" id="KW-0812">Transmembrane</keyword>
<evidence type="ECO:0008006" key="4">
    <source>
        <dbReference type="Google" id="ProtNLM"/>
    </source>
</evidence>
<keyword evidence="1" id="KW-0472">Membrane</keyword>
<dbReference type="RefSeq" id="WP_404633247.1">
    <property type="nucleotide sequence ID" value="NZ_JADIKM010000003.1"/>
</dbReference>